<dbReference type="Pfam" id="PF05700">
    <property type="entry name" value="BCAS2"/>
    <property type="match status" value="1"/>
</dbReference>
<dbReference type="GO" id="GO:0071011">
    <property type="term" value="C:precatalytic spliceosome"/>
    <property type="evidence" value="ECO:0007669"/>
    <property type="project" value="TreeGrafter"/>
</dbReference>
<keyword evidence="6" id="KW-0539">Nucleus</keyword>
<comment type="similarity">
    <text evidence="2">Belongs to the SPF27 family.</text>
</comment>
<dbReference type="RefSeq" id="XP_028862672.1">
    <property type="nucleotide sequence ID" value="XM_029006154.1"/>
</dbReference>
<dbReference type="Proteomes" id="UP000078597">
    <property type="component" value="Unassembled WGS sequence"/>
</dbReference>
<reference evidence="9" key="1">
    <citation type="submission" date="2016-05" db="EMBL/GenBank/DDBJ databases">
        <authorList>
            <person name="Lavstsen T."/>
            <person name="Jespersen J.S."/>
        </authorList>
    </citation>
    <scope>NUCLEOTIDE SEQUENCE [LARGE SCALE GENOMIC DNA]</scope>
</reference>
<keyword evidence="7" id="KW-0175">Coiled coil</keyword>
<dbReference type="EMBL" id="LT594632">
    <property type="protein sequence ID" value="SCO93235.1"/>
    <property type="molecule type" value="Genomic_DNA"/>
</dbReference>
<dbReference type="InterPro" id="IPR008409">
    <property type="entry name" value="SPF27"/>
</dbReference>
<evidence type="ECO:0000256" key="5">
    <source>
        <dbReference type="ARBA" id="ARBA00023187"/>
    </source>
</evidence>
<dbReference type="VEuPathDB" id="PlasmoDB:PmUG01_11048800"/>
<name>A0A1A8X2F9_PLAMA</name>
<evidence type="ECO:0000256" key="1">
    <source>
        <dbReference type="ARBA" id="ARBA00004123"/>
    </source>
</evidence>
<evidence type="ECO:0000256" key="7">
    <source>
        <dbReference type="SAM" id="Coils"/>
    </source>
</evidence>
<dbReference type="EMBL" id="FLQW01004942">
    <property type="protein sequence ID" value="SBS97917.1"/>
    <property type="molecule type" value="Genomic_DNA"/>
</dbReference>
<comment type="subcellular location">
    <subcellularLocation>
        <location evidence="1">Nucleus</location>
    </subcellularLocation>
</comment>
<keyword evidence="12" id="KW-1185">Reference proteome</keyword>
<keyword evidence="4" id="KW-0747">Spliceosome</keyword>
<gene>
    <name evidence="10" type="primary">CWF7</name>
    <name evidence="9" type="ORF">PMALA_061860</name>
    <name evidence="10" type="ORF">PMUG01_11048800</name>
</gene>
<evidence type="ECO:0000256" key="6">
    <source>
        <dbReference type="ARBA" id="ARBA00023242"/>
    </source>
</evidence>
<dbReference type="PANTHER" id="PTHR13296:SF0">
    <property type="entry name" value="PRE-MRNA-SPLICING FACTOR SPF27"/>
    <property type="match status" value="1"/>
</dbReference>
<dbReference type="OrthoDB" id="205794at2759"/>
<dbReference type="OMA" id="MNIHAIS"/>
<feature type="region of interest" description="Disordered" evidence="8">
    <location>
        <begin position="1"/>
        <end position="33"/>
    </location>
</feature>
<feature type="compositionally biased region" description="Low complexity" evidence="8">
    <location>
        <begin position="16"/>
        <end position="26"/>
    </location>
</feature>
<evidence type="ECO:0000313" key="9">
    <source>
        <dbReference type="EMBL" id="SBS97917.1"/>
    </source>
</evidence>
<proteinExistence type="inferred from homology"/>
<dbReference type="KEGG" id="pmal:PMUG01_11048800"/>
<reference evidence="10 12" key="3">
    <citation type="submission" date="2016-06" db="EMBL/GenBank/DDBJ databases">
        <authorList>
            <consortium name="Pathogen Informatics"/>
        </authorList>
    </citation>
    <scope>NUCLEOTIDE SEQUENCE [LARGE SCALE GENOMIC DNA]</scope>
</reference>
<keyword evidence="5" id="KW-0508">mRNA splicing</keyword>
<organism evidence="9 11">
    <name type="scientific">Plasmodium malariae</name>
    <dbReference type="NCBI Taxonomy" id="5858"/>
    <lineage>
        <taxon>Eukaryota</taxon>
        <taxon>Sar</taxon>
        <taxon>Alveolata</taxon>
        <taxon>Apicomplexa</taxon>
        <taxon>Aconoidasida</taxon>
        <taxon>Haemosporida</taxon>
        <taxon>Plasmodiidae</taxon>
        <taxon>Plasmodium</taxon>
        <taxon>Plasmodium (Plasmodium)</taxon>
    </lineage>
</organism>
<dbReference type="GO" id="GO:0008380">
    <property type="term" value="P:RNA splicing"/>
    <property type="evidence" value="ECO:0007669"/>
    <property type="project" value="UniProtKB-KW"/>
</dbReference>
<dbReference type="GO" id="GO:0071013">
    <property type="term" value="C:catalytic step 2 spliceosome"/>
    <property type="evidence" value="ECO:0007669"/>
    <property type="project" value="TreeGrafter"/>
</dbReference>
<evidence type="ECO:0000313" key="10">
    <source>
        <dbReference type="EMBL" id="SCO93235.1"/>
    </source>
</evidence>
<sequence>MEIHKEASDEEKDDNNNLVEVNNDSVANSSNGKEKNKKLYETIDLHHLVNALPYIDSYDNEFEQNAKKMVEEEMNLMNKKKEIKNYLKNFPVPQSVYVNNENSIVQNELNRCEQNKKMDKLNLEYYNIENDILNDNKDIEEWKKTLKKHELILENLHNALINMELMSKYKEVMWCEHMKVFTHIDINLQNNIKTLKEEIDNINKQRKLHQLSYVNDLSTLQNERKEFKRKNSLVINEIKKLSHENMLMQYKRNMI</sequence>
<protein>
    <submittedName>
        <fullName evidence="10">Pre-mRNA-splicing factor CWF7, putative</fullName>
    </submittedName>
</protein>
<reference evidence="11" key="2">
    <citation type="submission" date="2016-05" db="EMBL/GenBank/DDBJ databases">
        <authorList>
            <person name="Naeem Raeece"/>
        </authorList>
    </citation>
    <scope>NUCLEOTIDE SEQUENCE [LARGE SCALE GENOMIC DNA]</scope>
</reference>
<evidence type="ECO:0000313" key="12">
    <source>
        <dbReference type="Proteomes" id="UP000219813"/>
    </source>
</evidence>
<evidence type="ECO:0000256" key="2">
    <source>
        <dbReference type="ARBA" id="ARBA00010788"/>
    </source>
</evidence>
<accession>A0A1A8X2F9</accession>
<keyword evidence="3" id="KW-0507">mRNA processing</keyword>
<feature type="coiled-coil region" evidence="7">
    <location>
        <begin position="185"/>
        <end position="237"/>
    </location>
</feature>
<evidence type="ECO:0000256" key="8">
    <source>
        <dbReference type="SAM" id="MobiDB-lite"/>
    </source>
</evidence>
<evidence type="ECO:0000256" key="3">
    <source>
        <dbReference type="ARBA" id="ARBA00022664"/>
    </source>
</evidence>
<dbReference type="GeneID" id="39869950"/>
<dbReference type="GO" id="GO:0000974">
    <property type="term" value="C:Prp19 complex"/>
    <property type="evidence" value="ECO:0007669"/>
    <property type="project" value="TreeGrafter"/>
</dbReference>
<dbReference type="GO" id="GO:0006397">
    <property type="term" value="P:mRNA processing"/>
    <property type="evidence" value="ECO:0007669"/>
    <property type="project" value="UniProtKB-KW"/>
</dbReference>
<evidence type="ECO:0000313" key="11">
    <source>
        <dbReference type="Proteomes" id="UP000078597"/>
    </source>
</evidence>
<dbReference type="Proteomes" id="UP000219813">
    <property type="component" value="Chromosome 11"/>
</dbReference>
<evidence type="ECO:0000256" key="4">
    <source>
        <dbReference type="ARBA" id="ARBA00022728"/>
    </source>
</evidence>
<dbReference type="PANTHER" id="PTHR13296">
    <property type="entry name" value="BCAS2 PROTEIN"/>
    <property type="match status" value="1"/>
</dbReference>
<dbReference type="AlphaFoldDB" id="A0A1A8X2F9"/>
<feature type="coiled-coil region" evidence="7">
    <location>
        <begin position="60"/>
        <end position="89"/>
    </location>
</feature>